<dbReference type="GO" id="GO:0042956">
    <property type="term" value="P:maltodextrin transmembrane transport"/>
    <property type="evidence" value="ECO:0007669"/>
    <property type="project" value="TreeGrafter"/>
</dbReference>
<name>A0A5C4JQN7_9HYPH</name>
<evidence type="ECO:0000256" key="5">
    <source>
        <dbReference type="SAM" id="SignalP"/>
    </source>
</evidence>
<gene>
    <name evidence="6" type="ORF">FF124_12260</name>
</gene>
<keyword evidence="2" id="KW-0813">Transport</keyword>
<dbReference type="InterPro" id="IPR006059">
    <property type="entry name" value="SBP"/>
</dbReference>
<feature type="chain" id="PRO_5022974865" evidence="5">
    <location>
        <begin position="24"/>
        <end position="417"/>
    </location>
</feature>
<protein>
    <submittedName>
        <fullName evidence="6">Sugar ABC transporter substrate-binding protein</fullName>
    </submittedName>
</protein>
<dbReference type="GO" id="GO:1901982">
    <property type="term" value="F:maltose binding"/>
    <property type="evidence" value="ECO:0007669"/>
    <property type="project" value="TreeGrafter"/>
</dbReference>
<dbReference type="Pfam" id="PF13416">
    <property type="entry name" value="SBP_bac_8"/>
    <property type="match status" value="1"/>
</dbReference>
<feature type="signal peptide" evidence="5">
    <location>
        <begin position="1"/>
        <end position="23"/>
    </location>
</feature>
<evidence type="ECO:0000256" key="1">
    <source>
        <dbReference type="ARBA" id="ARBA00008520"/>
    </source>
</evidence>
<dbReference type="Proteomes" id="UP000307874">
    <property type="component" value="Unassembled WGS sequence"/>
</dbReference>
<dbReference type="PANTHER" id="PTHR30061:SF50">
    <property type="entry name" value="MALTOSE_MALTODEXTRIN-BINDING PERIPLASMIC PROTEIN"/>
    <property type="match status" value="1"/>
</dbReference>
<dbReference type="AlphaFoldDB" id="A0A5C4JQN7"/>
<dbReference type="Gene3D" id="3.40.190.10">
    <property type="entry name" value="Periplasmic binding protein-like II"/>
    <property type="match status" value="1"/>
</dbReference>
<keyword evidence="7" id="KW-1185">Reference proteome</keyword>
<dbReference type="RefSeq" id="WP_138748781.1">
    <property type="nucleotide sequence ID" value="NZ_VCLB01000006.1"/>
</dbReference>
<dbReference type="GO" id="GO:0015768">
    <property type="term" value="P:maltose transport"/>
    <property type="evidence" value="ECO:0007669"/>
    <property type="project" value="TreeGrafter"/>
</dbReference>
<organism evidence="6 7">
    <name type="scientific">Martelella lutilitoris</name>
    <dbReference type="NCBI Taxonomy" id="2583532"/>
    <lineage>
        <taxon>Bacteria</taxon>
        <taxon>Pseudomonadati</taxon>
        <taxon>Pseudomonadota</taxon>
        <taxon>Alphaproteobacteria</taxon>
        <taxon>Hyphomicrobiales</taxon>
        <taxon>Aurantimonadaceae</taxon>
        <taxon>Martelella</taxon>
    </lineage>
</organism>
<dbReference type="SUPFAM" id="SSF53850">
    <property type="entry name" value="Periplasmic binding protein-like II"/>
    <property type="match status" value="1"/>
</dbReference>
<evidence type="ECO:0000256" key="2">
    <source>
        <dbReference type="ARBA" id="ARBA00022448"/>
    </source>
</evidence>
<dbReference type="CDD" id="cd13585">
    <property type="entry name" value="PBP2_TMBP_like"/>
    <property type="match status" value="1"/>
</dbReference>
<evidence type="ECO:0000256" key="3">
    <source>
        <dbReference type="ARBA" id="ARBA00022729"/>
    </source>
</evidence>
<dbReference type="OrthoDB" id="9804061at2"/>
<sequence>MKLKTFLSGAAIAALALPGLAQAETFSLWVRSDGSEFMPKLVDAFNAKGGDKAELQIVPVNELVQKYAIAAAGGSEPDALSLDLIYTPSFAQAGQLKDLTEFAKSLPYYDNLSKAHLTVGTYDGKIYGMPFSADASVLVWNKNLFEEAGLDPDNAPTNWAEIRDDAAAVAALGDDTYGFYFSGNCGGCNIFTFMPLVWASGGALFEDEGAKATVTTPQMKDAIEFYRGMVEDGLVPAGSQTDAGSNFFAAFAGGNIGITPSGSFAIGALNNQYPDLEYGVTYLPGKDGGWSSFAGGDNIVVSAKTEDAKMPAIQAFIEFAYSPDGQKILAQNGSLPVRDDVAEQALEGLDSRYLIAARAMAKGKTPYSPVFNDLINSLNGPWVTMLNRAFYADSGEEVDEAMEEAQDEMQSIIDSSR</sequence>
<keyword evidence="3 5" id="KW-0732">Signal</keyword>
<keyword evidence="4" id="KW-0574">Periplasm</keyword>
<evidence type="ECO:0000313" key="6">
    <source>
        <dbReference type="EMBL" id="TNB47620.1"/>
    </source>
</evidence>
<dbReference type="EMBL" id="VCLB01000006">
    <property type="protein sequence ID" value="TNB47620.1"/>
    <property type="molecule type" value="Genomic_DNA"/>
</dbReference>
<dbReference type="PANTHER" id="PTHR30061">
    <property type="entry name" value="MALTOSE-BINDING PERIPLASMIC PROTEIN"/>
    <property type="match status" value="1"/>
</dbReference>
<evidence type="ECO:0000313" key="7">
    <source>
        <dbReference type="Proteomes" id="UP000307874"/>
    </source>
</evidence>
<comment type="caution">
    <text evidence="6">The sequence shown here is derived from an EMBL/GenBank/DDBJ whole genome shotgun (WGS) entry which is preliminary data.</text>
</comment>
<dbReference type="GO" id="GO:0055052">
    <property type="term" value="C:ATP-binding cassette (ABC) transporter complex, substrate-binding subunit-containing"/>
    <property type="evidence" value="ECO:0007669"/>
    <property type="project" value="TreeGrafter"/>
</dbReference>
<reference evidence="6 7" key="1">
    <citation type="submission" date="2019-06" db="EMBL/GenBank/DDBJ databases">
        <title>Martelella lutilitoris sp. nov., isolated from a tidal mudflat.</title>
        <authorList>
            <person name="Kim Y.-J."/>
        </authorList>
    </citation>
    <scope>NUCLEOTIDE SEQUENCE [LARGE SCALE GENOMIC DNA]</scope>
    <source>
        <strain evidence="6 7">GH2-6</strain>
    </source>
</reference>
<evidence type="ECO:0000256" key="4">
    <source>
        <dbReference type="ARBA" id="ARBA00022764"/>
    </source>
</evidence>
<comment type="similarity">
    <text evidence="1">Belongs to the bacterial solute-binding protein 1 family.</text>
</comment>
<accession>A0A5C4JQN7</accession>
<proteinExistence type="inferred from homology"/>